<name>A0A6A4L6Y4_9ERIC</name>
<dbReference type="OrthoDB" id="6270329at2759"/>
<dbReference type="PANTHER" id="PTHR31875">
    <property type="entry name" value="PROTEIN DEHYDRATION-INDUCED 19"/>
    <property type="match status" value="1"/>
</dbReference>
<feature type="compositionally biased region" description="Basic and acidic residues" evidence="1">
    <location>
        <begin position="84"/>
        <end position="102"/>
    </location>
</feature>
<comment type="caution">
    <text evidence="3">The sequence shown here is derived from an EMBL/GenBank/DDBJ whole genome shotgun (WGS) entry which is preliminary data.</text>
</comment>
<feature type="domain" description="Di19 C-terminal" evidence="2">
    <location>
        <begin position="29"/>
        <end position="101"/>
    </location>
</feature>
<keyword evidence="4" id="KW-1185">Reference proteome</keyword>
<protein>
    <recommendedName>
        <fullName evidence="2">Di19 C-terminal domain-containing protein</fullName>
    </recommendedName>
</protein>
<dbReference type="EMBL" id="QEFC01002300">
    <property type="protein sequence ID" value="KAE9453262.1"/>
    <property type="molecule type" value="Genomic_DNA"/>
</dbReference>
<evidence type="ECO:0000313" key="4">
    <source>
        <dbReference type="Proteomes" id="UP000428333"/>
    </source>
</evidence>
<reference evidence="3 4" key="1">
    <citation type="journal article" date="2019" name="Genome Biol. Evol.">
        <title>The Rhododendron genome and chromosomal organization provide insight into shared whole-genome duplications across the heath family (Ericaceae).</title>
        <authorList>
            <person name="Soza V.L."/>
            <person name="Lindsley D."/>
            <person name="Waalkes A."/>
            <person name="Ramage E."/>
            <person name="Patwardhan R.P."/>
            <person name="Burton J.N."/>
            <person name="Adey A."/>
            <person name="Kumar A."/>
            <person name="Qiu R."/>
            <person name="Shendure J."/>
            <person name="Hall B."/>
        </authorList>
    </citation>
    <scope>NUCLEOTIDE SEQUENCE [LARGE SCALE GENOMIC DNA]</scope>
    <source>
        <strain evidence="3">RSF 1966-606</strain>
    </source>
</reference>
<gene>
    <name evidence="3" type="ORF">C3L33_14845</name>
</gene>
<evidence type="ECO:0000313" key="3">
    <source>
        <dbReference type="EMBL" id="KAE9453262.1"/>
    </source>
</evidence>
<feature type="region of interest" description="Disordered" evidence="1">
    <location>
        <begin position="80"/>
        <end position="102"/>
    </location>
</feature>
<dbReference type="Pfam" id="PF14571">
    <property type="entry name" value="Di19_C"/>
    <property type="match status" value="1"/>
</dbReference>
<dbReference type="InterPro" id="IPR027935">
    <property type="entry name" value="Di19_C"/>
</dbReference>
<organism evidence="3 4">
    <name type="scientific">Rhododendron williamsianum</name>
    <dbReference type="NCBI Taxonomy" id="262921"/>
    <lineage>
        <taxon>Eukaryota</taxon>
        <taxon>Viridiplantae</taxon>
        <taxon>Streptophyta</taxon>
        <taxon>Embryophyta</taxon>
        <taxon>Tracheophyta</taxon>
        <taxon>Spermatophyta</taxon>
        <taxon>Magnoliopsida</taxon>
        <taxon>eudicotyledons</taxon>
        <taxon>Gunneridae</taxon>
        <taxon>Pentapetalae</taxon>
        <taxon>asterids</taxon>
        <taxon>Ericales</taxon>
        <taxon>Ericaceae</taxon>
        <taxon>Ericoideae</taxon>
        <taxon>Rhodoreae</taxon>
        <taxon>Rhododendron</taxon>
    </lineage>
</organism>
<dbReference type="PANTHER" id="PTHR31875:SF23">
    <property type="entry name" value="PROTEIN DEHYDRATION-INDUCED 19 HOMOLOG 4"/>
    <property type="match status" value="1"/>
</dbReference>
<proteinExistence type="predicted"/>
<evidence type="ECO:0000256" key="1">
    <source>
        <dbReference type="SAM" id="MobiDB-lite"/>
    </source>
</evidence>
<dbReference type="InterPro" id="IPR033347">
    <property type="entry name" value="Di19"/>
</dbReference>
<sequence length="102" mass="11168">MNEQSVNVCVLGYVQPKTRFRKSGSNSTLSIRRKELREGNLQSLLGGSQHLVSSSNAKSDPLLSSFMCNFSVVEPELVSTQPHSIEEAGLTKESSSEDSSHR</sequence>
<evidence type="ECO:0000259" key="2">
    <source>
        <dbReference type="Pfam" id="PF14571"/>
    </source>
</evidence>
<accession>A0A6A4L6Y4</accession>
<dbReference type="AlphaFoldDB" id="A0A6A4L6Y4"/>
<dbReference type="Proteomes" id="UP000428333">
    <property type="component" value="Linkage Group LG09"/>
</dbReference>
<feature type="non-terminal residue" evidence="3">
    <location>
        <position position="1"/>
    </location>
</feature>